<proteinExistence type="predicted"/>
<gene>
    <name evidence="2" type="ORF">BHQ10_006035</name>
</gene>
<evidence type="ECO:0000256" key="1">
    <source>
        <dbReference type="SAM" id="Phobius"/>
    </source>
</evidence>
<dbReference type="Proteomes" id="UP000249363">
    <property type="component" value="Unassembled WGS sequence"/>
</dbReference>
<dbReference type="AlphaFoldDB" id="A0A364L2H7"/>
<reference evidence="2 3" key="1">
    <citation type="journal article" date="2017" name="Biotechnol. Biofuels">
        <title>Differential beta-glucosidase expression as a function of carbon source availability in Talaromyces amestolkiae: a genomic and proteomic approach.</title>
        <authorList>
            <person name="de Eugenio L.I."/>
            <person name="Mendez-Liter J.A."/>
            <person name="Nieto-Dominguez M."/>
            <person name="Alonso L."/>
            <person name="Gil-Munoz J."/>
            <person name="Barriuso J."/>
            <person name="Prieto A."/>
            <person name="Martinez M.J."/>
        </authorList>
    </citation>
    <scope>NUCLEOTIDE SEQUENCE [LARGE SCALE GENOMIC DNA]</scope>
    <source>
        <strain evidence="2 3">CIB</strain>
    </source>
</reference>
<comment type="caution">
    <text evidence="2">The sequence shown here is derived from an EMBL/GenBank/DDBJ whole genome shotgun (WGS) entry which is preliminary data.</text>
</comment>
<sequence>MGGNQAMRDTVDMLPAILNLAKKSMKNTITEQDYTKEVKEYEIKMSPCAFGWVKASGGSGELVAPNLDGYKGWLTVFVISRALYLAWLYGAVLSFFGFGPKDDALELRD</sequence>
<name>A0A364L2H7_TALAM</name>
<keyword evidence="1" id="KW-0472">Membrane</keyword>
<feature type="transmembrane region" description="Helical" evidence="1">
    <location>
        <begin position="73"/>
        <end position="98"/>
    </location>
</feature>
<evidence type="ECO:0000313" key="2">
    <source>
        <dbReference type="EMBL" id="RAO70023.1"/>
    </source>
</evidence>
<protein>
    <submittedName>
        <fullName evidence="2">Uncharacterized protein</fullName>
    </submittedName>
</protein>
<dbReference type="EMBL" id="MIKG01000011">
    <property type="protein sequence ID" value="RAO70023.1"/>
    <property type="molecule type" value="Genomic_DNA"/>
</dbReference>
<dbReference type="RefSeq" id="XP_040734539.1">
    <property type="nucleotide sequence ID" value="XM_040878577.1"/>
</dbReference>
<keyword evidence="1" id="KW-0812">Transmembrane</keyword>
<evidence type="ECO:0000313" key="3">
    <source>
        <dbReference type="Proteomes" id="UP000249363"/>
    </source>
</evidence>
<accession>A0A364L2H7</accession>
<organism evidence="2 3">
    <name type="scientific">Talaromyces amestolkiae</name>
    <dbReference type="NCBI Taxonomy" id="1196081"/>
    <lineage>
        <taxon>Eukaryota</taxon>
        <taxon>Fungi</taxon>
        <taxon>Dikarya</taxon>
        <taxon>Ascomycota</taxon>
        <taxon>Pezizomycotina</taxon>
        <taxon>Eurotiomycetes</taxon>
        <taxon>Eurotiomycetidae</taxon>
        <taxon>Eurotiales</taxon>
        <taxon>Trichocomaceae</taxon>
        <taxon>Talaromyces</taxon>
        <taxon>Talaromyces sect. Talaromyces</taxon>
    </lineage>
</organism>
<dbReference type="GeneID" id="63795251"/>
<keyword evidence="1" id="KW-1133">Transmembrane helix</keyword>
<dbReference type="STRING" id="1196081.A0A364L2H7"/>
<keyword evidence="3" id="KW-1185">Reference proteome</keyword>